<gene>
    <name evidence="3" type="ORF">A3I48_03090</name>
</gene>
<evidence type="ECO:0000313" key="4">
    <source>
        <dbReference type="Proteomes" id="UP000178859"/>
    </source>
</evidence>
<evidence type="ECO:0000256" key="2">
    <source>
        <dbReference type="SAM" id="Phobius"/>
    </source>
</evidence>
<keyword evidence="1" id="KW-0488">Methylation</keyword>
<evidence type="ECO:0008006" key="5">
    <source>
        <dbReference type="Google" id="ProtNLM"/>
    </source>
</evidence>
<dbReference type="Gene3D" id="3.30.700.10">
    <property type="entry name" value="Glycoprotein, Type 4 Pilin"/>
    <property type="match status" value="1"/>
</dbReference>
<dbReference type="InterPro" id="IPR000983">
    <property type="entry name" value="Bac_GSPG_pilin"/>
</dbReference>
<dbReference type="GO" id="GO:0015627">
    <property type="term" value="C:type II protein secretion system complex"/>
    <property type="evidence" value="ECO:0007669"/>
    <property type="project" value="InterPro"/>
</dbReference>
<evidence type="ECO:0000256" key="1">
    <source>
        <dbReference type="ARBA" id="ARBA00022481"/>
    </source>
</evidence>
<dbReference type="PROSITE" id="PS00409">
    <property type="entry name" value="PROKAR_NTER_METHYL"/>
    <property type="match status" value="1"/>
</dbReference>
<accession>A0A1F5MG83</accession>
<dbReference type="PRINTS" id="PR00813">
    <property type="entry name" value="BCTERIALGSPG"/>
</dbReference>
<keyword evidence="2" id="KW-1133">Transmembrane helix</keyword>
<feature type="transmembrane region" description="Helical" evidence="2">
    <location>
        <begin position="21"/>
        <end position="47"/>
    </location>
</feature>
<sequence>MKKKSPSGFTQHHKDRVKKSGAGFTLVELLIVVSVIAILSTVGLAVFTNTQGQTRDARRKADIQTIQKSLESHYNDSSCGATTTASYCAVTAATAAVLFANGSIPVNPSPGGAAYTYPGLNVSSYTICAQLENSTGNYANAGITPNATNTGTYYCLKNLQ</sequence>
<keyword evidence="2" id="KW-0812">Transmembrane</keyword>
<dbReference type="InterPro" id="IPR012902">
    <property type="entry name" value="N_methyl_site"/>
</dbReference>
<organism evidence="3 4">
    <name type="scientific">Candidatus Daviesbacteria bacterium RIFCSPLOWO2_02_FULL_36_7</name>
    <dbReference type="NCBI Taxonomy" id="1797792"/>
    <lineage>
        <taxon>Bacteria</taxon>
        <taxon>Candidatus Daviesiibacteriota</taxon>
    </lineage>
</organism>
<dbReference type="Proteomes" id="UP000178859">
    <property type="component" value="Unassembled WGS sequence"/>
</dbReference>
<proteinExistence type="predicted"/>
<evidence type="ECO:0000313" key="3">
    <source>
        <dbReference type="EMBL" id="OGE64359.1"/>
    </source>
</evidence>
<dbReference type="GO" id="GO:0015628">
    <property type="term" value="P:protein secretion by the type II secretion system"/>
    <property type="evidence" value="ECO:0007669"/>
    <property type="project" value="InterPro"/>
</dbReference>
<dbReference type="InterPro" id="IPR045584">
    <property type="entry name" value="Pilin-like"/>
</dbReference>
<dbReference type="AlphaFoldDB" id="A0A1F5MG83"/>
<keyword evidence="2" id="KW-0472">Membrane</keyword>
<reference evidence="3 4" key="1">
    <citation type="journal article" date="2016" name="Nat. Commun.">
        <title>Thousands of microbial genomes shed light on interconnected biogeochemical processes in an aquifer system.</title>
        <authorList>
            <person name="Anantharaman K."/>
            <person name="Brown C.T."/>
            <person name="Hug L.A."/>
            <person name="Sharon I."/>
            <person name="Castelle C.J."/>
            <person name="Probst A.J."/>
            <person name="Thomas B.C."/>
            <person name="Singh A."/>
            <person name="Wilkins M.J."/>
            <person name="Karaoz U."/>
            <person name="Brodie E.L."/>
            <person name="Williams K.H."/>
            <person name="Hubbard S.S."/>
            <person name="Banfield J.F."/>
        </authorList>
    </citation>
    <scope>NUCLEOTIDE SEQUENCE [LARGE SCALE GENOMIC DNA]</scope>
</reference>
<dbReference type="NCBIfam" id="TIGR02532">
    <property type="entry name" value="IV_pilin_GFxxxE"/>
    <property type="match status" value="1"/>
</dbReference>
<comment type="caution">
    <text evidence="3">The sequence shown here is derived from an EMBL/GenBank/DDBJ whole genome shotgun (WGS) entry which is preliminary data.</text>
</comment>
<protein>
    <recommendedName>
        <fullName evidence="5">Type II secretion system protein GspG C-terminal domain-containing protein</fullName>
    </recommendedName>
</protein>
<dbReference type="Pfam" id="PF07963">
    <property type="entry name" value="N_methyl"/>
    <property type="match status" value="1"/>
</dbReference>
<dbReference type="EMBL" id="MFDT01000068">
    <property type="protein sequence ID" value="OGE64359.1"/>
    <property type="molecule type" value="Genomic_DNA"/>
</dbReference>
<dbReference type="SUPFAM" id="SSF54523">
    <property type="entry name" value="Pili subunits"/>
    <property type="match status" value="1"/>
</dbReference>
<name>A0A1F5MG83_9BACT</name>